<keyword evidence="3" id="KW-1185">Reference proteome</keyword>
<dbReference type="InterPro" id="IPR016032">
    <property type="entry name" value="Sig_transdc_resp-reg_C-effctor"/>
</dbReference>
<proteinExistence type="predicted"/>
<evidence type="ECO:0000259" key="1">
    <source>
        <dbReference type="SMART" id="SM00421"/>
    </source>
</evidence>
<dbReference type="InterPro" id="IPR000792">
    <property type="entry name" value="Tscrpt_reg_LuxR_C"/>
</dbReference>
<sequence>MEVSEDGVISIADAFQAAGLEGAGWHAALEQLAQATGSNTGELIGIGSDAAVPFNIMTNMDPGFHPAFVAGGGGDPRVNPYVAAGMSAPVLKVLADPDFMSADDYKRNPWYREFLTPWNVPHICLTTLERQEDMLIGLAVVRSRRNGHITASQRAVFTAIAPHVRAAVRTQIALNNQGARLLNAAFEGLEMIAFVCDRHGRVQAMTPAAEELVGEAKALSLRLGHLHAHSGRIDRALANAIDFAASGPAAPGKPRASTLVAPGTGPGGALVLDVVRLPDMAHDLMFNPRVLIAVRQVGATNRARVAMVARQAFGLTEAEADVAMRIAAGEAPDAIAAARGATVGTVRAQRKAVMAKLGVRRQAELVGRLAGL</sequence>
<dbReference type="EMBL" id="BAABFO010000008">
    <property type="protein sequence ID" value="GAA4332059.1"/>
    <property type="molecule type" value="Genomic_DNA"/>
</dbReference>
<dbReference type="InterPro" id="IPR036388">
    <property type="entry name" value="WH-like_DNA-bd_sf"/>
</dbReference>
<name>A0ABP8GZZ7_9BURK</name>
<gene>
    <name evidence="2" type="ORF">GCM10023144_21590</name>
</gene>
<protein>
    <recommendedName>
        <fullName evidence="1">HTH luxR-type domain-containing protein</fullName>
    </recommendedName>
</protein>
<accession>A0ABP8GZZ7</accession>
<reference evidence="3" key="1">
    <citation type="journal article" date="2019" name="Int. J. Syst. Evol. Microbiol.">
        <title>The Global Catalogue of Microorganisms (GCM) 10K type strain sequencing project: providing services to taxonomists for standard genome sequencing and annotation.</title>
        <authorList>
            <consortium name="The Broad Institute Genomics Platform"/>
            <consortium name="The Broad Institute Genome Sequencing Center for Infectious Disease"/>
            <person name="Wu L."/>
            <person name="Ma J."/>
        </authorList>
    </citation>
    <scope>NUCLEOTIDE SEQUENCE [LARGE SCALE GENOMIC DNA]</scope>
    <source>
        <strain evidence="3">JCM 17666</strain>
    </source>
</reference>
<dbReference type="SMART" id="SM00421">
    <property type="entry name" value="HTH_LUXR"/>
    <property type="match status" value="1"/>
</dbReference>
<evidence type="ECO:0000313" key="3">
    <source>
        <dbReference type="Proteomes" id="UP001501671"/>
    </source>
</evidence>
<dbReference type="RefSeq" id="WP_345249180.1">
    <property type="nucleotide sequence ID" value="NZ_BAABFO010000008.1"/>
</dbReference>
<feature type="domain" description="HTH luxR-type" evidence="1">
    <location>
        <begin position="312"/>
        <end position="369"/>
    </location>
</feature>
<comment type="caution">
    <text evidence="2">The sequence shown here is derived from an EMBL/GenBank/DDBJ whole genome shotgun (WGS) entry which is preliminary data.</text>
</comment>
<organism evidence="2 3">
    <name type="scientific">Pigmentiphaga soli</name>
    <dbReference type="NCBI Taxonomy" id="1007095"/>
    <lineage>
        <taxon>Bacteria</taxon>
        <taxon>Pseudomonadati</taxon>
        <taxon>Pseudomonadota</taxon>
        <taxon>Betaproteobacteria</taxon>
        <taxon>Burkholderiales</taxon>
        <taxon>Alcaligenaceae</taxon>
        <taxon>Pigmentiphaga</taxon>
    </lineage>
</organism>
<dbReference type="Gene3D" id="1.10.10.10">
    <property type="entry name" value="Winged helix-like DNA-binding domain superfamily/Winged helix DNA-binding domain"/>
    <property type="match status" value="1"/>
</dbReference>
<dbReference type="Proteomes" id="UP001501671">
    <property type="component" value="Unassembled WGS sequence"/>
</dbReference>
<dbReference type="SUPFAM" id="SSF46894">
    <property type="entry name" value="C-terminal effector domain of the bipartite response regulators"/>
    <property type="match status" value="1"/>
</dbReference>
<evidence type="ECO:0000313" key="2">
    <source>
        <dbReference type="EMBL" id="GAA4332059.1"/>
    </source>
</evidence>